<organism evidence="1 2">
    <name type="scientific">Natronorubrum sediminis</name>
    <dbReference type="NCBI Taxonomy" id="640943"/>
    <lineage>
        <taxon>Archaea</taxon>
        <taxon>Methanobacteriati</taxon>
        <taxon>Methanobacteriota</taxon>
        <taxon>Stenosarchaea group</taxon>
        <taxon>Halobacteria</taxon>
        <taxon>Halobacteriales</taxon>
        <taxon>Natrialbaceae</taxon>
        <taxon>Natronorubrum</taxon>
    </lineage>
</organism>
<protein>
    <submittedName>
        <fullName evidence="1">Uncharacterized protein</fullName>
    </submittedName>
</protein>
<proteinExistence type="predicted"/>
<keyword evidence="2" id="KW-1185">Reference proteome</keyword>
<name>A0A1H6G062_9EURY</name>
<reference evidence="2" key="1">
    <citation type="submission" date="2016-10" db="EMBL/GenBank/DDBJ databases">
        <authorList>
            <person name="Varghese N."/>
            <person name="Submissions S."/>
        </authorList>
    </citation>
    <scope>NUCLEOTIDE SEQUENCE [LARGE SCALE GENOMIC DNA]</scope>
    <source>
        <strain evidence="2">CGMCC 1.8981</strain>
    </source>
</reference>
<evidence type="ECO:0000313" key="1">
    <source>
        <dbReference type="EMBL" id="SEH16466.1"/>
    </source>
</evidence>
<gene>
    <name evidence="1" type="ORF">SAMN04487967_2645</name>
</gene>
<dbReference type="EMBL" id="FNWL01000002">
    <property type="protein sequence ID" value="SEH16466.1"/>
    <property type="molecule type" value="Genomic_DNA"/>
</dbReference>
<dbReference type="AlphaFoldDB" id="A0A1H6G062"/>
<dbReference type="Proteomes" id="UP000199112">
    <property type="component" value="Unassembled WGS sequence"/>
</dbReference>
<sequence length="58" mass="6443">MISNQFVTVLQESESLQDRHSSVNDRSEPTAATIRTALNEMSASNDGETIVCHDFLVF</sequence>
<accession>A0A1H6G062</accession>
<evidence type="ECO:0000313" key="2">
    <source>
        <dbReference type="Proteomes" id="UP000199112"/>
    </source>
</evidence>